<evidence type="ECO:0000313" key="3">
    <source>
        <dbReference type="Proteomes" id="UP000280726"/>
    </source>
</evidence>
<protein>
    <submittedName>
        <fullName evidence="2">Uncharacterized membrane protein (DUF485 family)</fullName>
    </submittedName>
</protein>
<dbReference type="InterPro" id="IPR007436">
    <property type="entry name" value="DUF485"/>
</dbReference>
<comment type="caution">
    <text evidence="2">The sequence shown here is derived from an EMBL/GenBank/DDBJ whole genome shotgun (WGS) entry which is preliminary data.</text>
</comment>
<accession>A0A3N5AB37</accession>
<keyword evidence="1" id="KW-0812">Transmembrane</keyword>
<evidence type="ECO:0000313" key="2">
    <source>
        <dbReference type="EMBL" id="RPF28851.1"/>
    </source>
</evidence>
<dbReference type="AlphaFoldDB" id="A0A3N5AB37"/>
<dbReference type="OrthoDB" id="3543412at2"/>
<organism evidence="2 3">
    <name type="scientific">Georgenia muralis</name>
    <dbReference type="NCBI Taxonomy" id="154117"/>
    <lineage>
        <taxon>Bacteria</taxon>
        <taxon>Bacillati</taxon>
        <taxon>Actinomycetota</taxon>
        <taxon>Actinomycetes</taxon>
        <taxon>Micrococcales</taxon>
        <taxon>Bogoriellaceae</taxon>
        <taxon>Georgenia</taxon>
    </lineage>
</organism>
<dbReference type="Pfam" id="PF04341">
    <property type="entry name" value="DUF485"/>
    <property type="match status" value="1"/>
</dbReference>
<keyword evidence="1" id="KW-1133">Transmembrane helix</keyword>
<feature type="transmembrane region" description="Helical" evidence="1">
    <location>
        <begin position="89"/>
        <end position="111"/>
    </location>
</feature>
<evidence type="ECO:0000256" key="1">
    <source>
        <dbReference type="SAM" id="Phobius"/>
    </source>
</evidence>
<dbReference type="Proteomes" id="UP000280726">
    <property type="component" value="Unassembled WGS sequence"/>
</dbReference>
<keyword evidence="3" id="KW-1185">Reference proteome</keyword>
<dbReference type="RefSeq" id="WP_123919359.1">
    <property type="nucleotide sequence ID" value="NZ_RKRA01000001.1"/>
</dbReference>
<keyword evidence="1" id="KW-0472">Membrane</keyword>
<proteinExistence type="predicted"/>
<dbReference type="PANTHER" id="PTHR38441">
    <property type="entry name" value="INTEGRAL MEMBRANE PROTEIN-RELATED"/>
    <property type="match status" value="1"/>
</dbReference>
<gene>
    <name evidence="2" type="ORF">EDD32_3397</name>
</gene>
<reference evidence="2 3" key="1">
    <citation type="submission" date="2018-11" db="EMBL/GenBank/DDBJ databases">
        <title>Sequencing the genomes of 1000 actinobacteria strains.</title>
        <authorList>
            <person name="Klenk H.-P."/>
        </authorList>
    </citation>
    <scope>NUCLEOTIDE SEQUENCE [LARGE SCALE GENOMIC DNA]</scope>
    <source>
        <strain evidence="2 3">DSM 14418</strain>
    </source>
</reference>
<name>A0A3N5AB37_9MICO</name>
<dbReference type="EMBL" id="RKRA01000001">
    <property type="protein sequence ID" value="RPF28851.1"/>
    <property type="molecule type" value="Genomic_DNA"/>
</dbReference>
<feature type="transmembrane region" description="Helical" evidence="1">
    <location>
        <begin position="55"/>
        <end position="77"/>
    </location>
</feature>
<sequence>MTHSHYDAEAHLPPHHNPLPELVEEERTREPSAEDFTRVQSSEEFVHLRKSFRSFAFPMTAVFLVWYFAYVLLSTYAESFMSTKVLGNLNLGLLLGLAQFASTFLITWLYVRHANKSLDPVAAKLRGELEGEI</sequence>
<dbReference type="PANTHER" id="PTHR38441:SF1">
    <property type="entry name" value="MEMBRANE PROTEIN"/>
    <property type="match status" value="1"/>
</dbReference>